<proteinExistence type="predicted"/>
<comment type="caution">
    <text evidence="1">The sequence shown here is derived from an EMBL/GenBank/DDBJ whole genome shotgun (WGS) entry which is preliminary data.</text>
</comment>
<accession>A0A644W0J4</accession>
<name>A0A644W0J4_9ZZZZ</name>
<evidence type="ECO:0000313" key="1">
    <source>
        <dbReference type="EMBL" id="MPL97078.1"/>
    </source>
</evidence>
<dbReference type="AlphaFoldDB" id="A0A644W0J4"/>
<protein>
    <submittedName>
        <fullName evidence="1">Uncharacterized protein</fullName>
    </submittedName>
</protein>
<reference evidence="1" key="1">
    <citation type="submission" date="2019-08" db="EMBL/GenBank/DDBJ databases">
        <authorList>
            <person name="Kucharzyk K."/>
            <person name="Murdoch R.W."/>
            <person name="Higgins S."/>
            <person name="Loffler F."/>
        </authorList>
    </citation>
    <scope>NUCLEOTIDE SEQUENCE</scope>
</reference>
<dbReference type="EMBL" id="VSSQ01000539">
    <property type="protein sequence ID" value="MPL97078.1"/>
    <property type="molecule type" value="Genomic_DNA"/>
</dbReference>
<organism evidence="1">
    <name type="scientific">bioreactor metagenome</name>
    <dbReference type="NCBI Taxonomy" id="1076179"/>
    <lineage>
        <taxon>unclassified sequences</taxon>
        <taxon>metagenomes</taxon>
        <taxon>ecological metagenomes</taxon>
    </lineage>
</organism>
<sequence length="150" mass="16260">MYLQMVLGKVDNLLGKILTACSIDCPVSHRHGGGVTDDDIVGAVGDEFFPHLFSECIPDIGGDGYRNRIEVQGIEVDCNNCSLALDQFIMGIERPRPRSCPYIQDGIAALDELETLLQLFKFVDGACRVAFLVCTFCIGVCTVSSAGCHI</sequence>
<gene>
    <name evidence="1" type="ORF">SDC9_43266</name>
</gene>